<dbReference type="GO" id="GO:0000287">
    <property type="term" value="F:magnesium ion binding"/>
    <property type="evidence" value="ECO:0007669"/>
    <property type="project" value="TreeGrafter"/>
</dbReference>
<dbReference type="STRING" id="571933.SAMN05216362_10328"/>
<dbReference type="PANTHER" id="PTHR10000">
    <property type="entry name" value="PHOSPHOSERINE PHOSPHATASE"/>
    <property type="match status" value="1"/>
</dbReference>
<evidence type="ECO:0000313" key="1">
    <source>
        <dbReference type="EMBL" id="SEP79291.1"/>
    </source>
</evidence>
<dbReference type="InterPro" id="IPR006379">
    <property type="entry name" value="HAD-SF_hydro_IIB"/>
</dbReference>
<dbReference type="NCBIfam" id="TIGR01484">
    <property type="entry name" value="HAD-SF-IIB"/>
    <property type="match status" value="1"/>
</dbReference>
<protein>
    <recommendedName>
        <fullName evidence="3">Cof subfamily of IIB subfamily of haloacid dehalogenase superfamily/HAD-superfamily hydrolase, subfamily IIB</fullName>
    </recommendedName>
</protein>
<dbReference type="InterPro" id="IPR036412">
    <property type="entry name" value="HAD-like_sf"/>
</dbReference>
<accession>A0A1H9ARY6</accession>
<dbReference type="Pfam" id="PF08282">
    <property type="entry name" value="Hydrolase_3"/>
    <property type="match status" value="1"/>
</dbReference>
<dbReference type="Gene3D" id="3.30.1240.10">
    <property type="match status" value="1"/>
</dbReference>
<dbReference type="EMBL" id="FOES01000003">
    <property type="protein sequence ID" value="SEP79291.1"/>
    <property type="molecule type" value="Genomic_DNA"/>
</dbReference>
<dbReference type="GO" id="GO:0016791">
    <property type="term" value="F:phosphatase activity"/>
    <property type="evidence" value="ECO:0007669"/>
    <property type="project" value="TreeGrafter"/>
</dbReference>
<dbReference type="InterPro" id="IPR023214">
    <property type="entry name" value="HAD_sf"/>
</dbReference>
<keyword evidence="2" id="KW-1185">Reference proteome</keyword>
<evidence type="ECO:0008006" key="3">
    <source>
        <dbReference type="Google" id="ProtNLM"/>
    </source>
</evidence>
<reference evidence="1 2" key="1">
    <citation type="submission" date="2016-10" db="EMBL/GenBank/DDBJ databases">
        <authorList>
            <person name="de Groot N.N."/>
        </authorList>
    </citation>
    <scope>NUCLEOTIDE SEQUENCE [LARGE SCALE GENOMIC DNA]</scope>
    <source>
        <strain evidence="1 2">DSM 21633</strain>
    </source>
</reference>
<name>A0A1H9ARY6_9BACI</name>
<gene>
    <name evidence="1" type="ORF">SAMN05216362_10328</name>
</gene>
<organism evidence="1 2">
    <name type="scientific">Piscibacillus halophilus</name>
    <dbReference type="NCBI Taxonomy" id="571933"/>
    <lineage>
        <taxon>Bacteria</taxon>
        <taxon>Bacillati</taxon>
        <taxon>Bacillota</taxon>
        <taxon>Bacilli</taxon>
        <taxon>Bacillales</taxon>
        <taxon>Bacillaceae</taxon>
        <taxon>Piscibacillus</taxon>
    </lineage>
</organism>
<evidence type="ECO:0000313" key="2">
    <source>
        <dbReference type="Proteomes" id="UP000199427"/>
    </source>
</evidence>
<dbReference type="AlphaFoldDB" id="A0A1H9ARY6"/>
<dbReference type="OrthoDB" id="1650327at2"/>
<dbReference type="GO" id="GO:0005829">
    <property type="term" value="C:cytosol"/>
    <property type="evidence" value="ECO:0007669"/>
    <property type="project" value="TreeGrafter"/>
</dbReference>
<dbReference type="RefSeq" id="WP_091772441.1">
    <property type="nucleotide sequence ID" value="NZ_FOES01000003.1"/>
</dbReference>
<sequence>MKFVFDLDGTICFKGQPVSQHIINALLEITKGGHEVIFASARPIRDMLPVIDQNLHHYKMIGGNGSIISKDGEIIYTEAFSPNLIDDIKKLIEKYNATYLIDGHWDYAYTGPSDHRILQNVDPNKLAHLVNVEELDPVIKILILTSNDFEQLENEISQLEVFVNKHKNEKILDISPKGINKWRALRGLGVQKNDYIAFGNDSNDIPIFENALYSVMIGDHEDLSQYANDQIVNKDGLEDEIIDRIQDLTKQYKIK</sequence>
<dbReference type="Gene3D" id="3.40.50.1000">
    <property type="entry name" value="HAD superfamily/HAD-like"/>
    <property type="match status" value="1"/>
</dbReference>
<proteinExistence type="predicted"/>
<dbReference type="PANTHER" id="PTHR10000:SF53">
    <property type="entry name" value="5-AMINO-6-(5-PHOSPHO-D-RIBITYLAMINO)URACIL PHOSPHATASE YBJI-RELATED"/>
    <property type="match status" value="1"/>
</dbReference>
<dbReference type="Proteomes" id="UP000199427">
    <property type="component" value="Unassembled WGS sequence"/>
</dbReference>
<dbReference type="SUPFAM" id="SSF56784">
    <property type="entry name" value="HAD-like"/>
    <property type="match status" value="1"/>
</dbReference>